<proteinExistence type="predicted"/>
<keyword evidence="2" id="KW-1185">Reference proteome</keyword>
<accession>M2WT96</accession>
<evidence type="ECO:0000313" key="2">
    <source>
        <dbReference type="Proteomes" id="UP000030680"/>
    </source>
</evidence>
<dbReference type="Gramene" id="EME27125">
    <property type="protein sequence ID" value="EME27125"/>
    <property type="gene ID" value="Gasu_53440"/>
</dbReference>
<dbReference type="Proteomes" id="UP000030680">
    <property type="component" value="Unassembled WGS sequence"/>
</dbReference>
<evidence type="ECO:0000313" key="1">
    <source>
        <dbReference type="EMBL" id="EME27125.1"/>
    </source>
</evidence>
<organism evidence="1 2">
    <name type="scientific">Galdieria sulphuraria</name>
    <name type="common">Red alga</name>
    <dbReference type="NCBI Taxonomy" id="130081"/>
    <lineage>
        <taxon>Eukaryota</taxon>
        <taxon>Rhodophyta</taxon>
        <taxon>Bangiophyceae</taxon>
        <taxon>Galdieriales</taxon>
        <taxon>Galdieriaceae</taxon>
        <taxon>Galdieria</taxon>
    </lineage>
</organism>
<dbReference type="RefSeq" id="XP_005703645.1">
    <property type="nucleotide sequence ID" value="XM_005703588.1"/>
</dbReference>
<reference evidence="2" key="1">
    <citation type="journal article" date="2013" name="Science">
        <title>Gene transfer from bacteria and archaea facilitated evolution of an extremophilic eukaryote.</title>
        <authorList>
            <person name="Schonknecht G."/>
            <person name="Chen W.H."/>
            <person name="Ternes C.M."/>
            <person name="Barbier G.G."/>
            <person name="Shrestha R.P."/>
            <person name="Stanke M."/>
            <person name="Brautigam A."/>
            <person name="Baker B.J."/>
            <person name="Banfield J.F."/>
            <person name="Garavito R.M."/>
            <person name="Carr K."/>
            <person name="Wilkerson C."/>
            <person name="Rensing S.A."/>
            <person name="Gagneul D."/>
            <person name="Dickenson N.E."/>
            <person name="Oesterhelt C."/>
            <person name="Lercher M.J."/>
            <person name="Weber A.P."/>
        </authorList>
    </citation>
    <scope>NUCLEOTIDE SEQUENCE [LARGE SCALE GENOMIC DNA]</scope>
    <source>
        <strain evidence="2">074W</strain>
    </source>
</reference>
<name>M2WT96_GALSU</name>
<protein>
    <submittedName>
        <fullName evidence="1">Uncharacterized protein</fullName>
    </submittedName>
</protein>
<dbReference type="KEGG" id="gsl:Gasu_53440"/>
<dbReference type="EMBL" id="KB454537">
    <property type="protein sequence ID" value="EME27125.1"/>
    <property type="molecule type" value="Genomic_DNA"/>
</dbReference>
<gene>
    <name evidence="1" type="ORF">Gasu_53440</name>
</gene>
<sequence length="74" mass="8612">MDTKSREQKVYLYRTLQKQPRGQIIVFSETKLNWSRCSTLTCIFIVLLLKPLSHVNSMLLIQSPNYSTDVCVFS</sequence>
<dbReference type="AlphaFoldDB" id="M2WT96"/>
<dbReference type="GeneID" id="17086058"/>